<protein>
    <submittedName>
        <fullName evidence="2">Uncharacterized protein</fullName>
    </submittedName>
</protein>
<sequence length="221" mass="23843">MFTTLFDKALAAIPLKELYFLGASAVAIPLLLSMFGDQIAWDTALSAGSVLTHGADWTTGQAWVEQARAWITDPTRAAAITLVCPVLIWITVGLNHARLRGQRPVYAIPTAVYCMAALVEVGAVELAWTSLAIGVALSALPVLDRHFPIRSVLGAVSFTFADLLSTALRIVSDLLELVYNLHDRQASPDDAPKRALPEPVAIPPRYGLHLPEKCAKIPALR</sequence>
<feature type="transmembrane region" description="Helical" evidence="1">
    <location>
        <begin position="18"/>
        <end position="36"/>
    </location>
</feature>
<feature type="transmembrane region" description="Helical" evidence="1">
    <location>
        <begin position="106"/>
        <end position="128"/>
    </location>
</feature>
<feature type="transmembrane region" description="Helical" evidence="1">
    <location>
        <begin position="77"/>
        <end position="94"/>
    </location>
</feature>
<keyword evidence="3" id="KW-1185">Reference proteome</keyword>
<accession>A0A511MQ94</accession>
<comment type="caution">
    <text evidence="2">The sequence shown here is derived from an EMBL/GenBank/DDBJ whole genome shotgun (WGS) entry which is preliminary data.</text>
</comment>
<dbReference type="Proteomes" id="UP000321424">
    <property type="component" value="Unassembled WGS sequence"/>
</dbReference>
<reference evidence="2 3" key="1">
    <citation type="submission" date="2019-07" db="EMBL/GenBank/DDBJ databases">
        <title>Whole genome shotgun sequence of Nocardia ninae NBRC 108245.</title>
        <authorList>
            <person name="Hosoyama A."/>
            <person name="Uohara A."/>
            <person name="Ohji S."/>
            <person name="Ichikawa N."/>
        </authorList>
    </citation>
    <scope>NUCLEOTIDE SEQUENCE [LARGE SCALE GENOMIC DNA]</scope>
    <source>
        <strain evidence="2 3">NBRC 108245</strain>
    </source>
</reference>
<feature type="transmembrane region" description="Helical" evidence="1">
    <location>
        <begin position="148"/>
        <end position="171"/>
    </location>
</feature>
<keyword evidence="1" id="KW-0812">Transmembrane</keyword>
<evidence type="ECO:0000313" key="2">
    <source>
        <dbReference type="EMBL" id="GEM42146.1"/>
    </source>
</evidence>
<dbReference type="RefSeq" id="WP_147139554.1">
    <property type="nucleotide sequence ID" value="NZ_BJXA01000064.1"/>
</dbReference>
<gene>
    <name evidence="2" type="ORF">NN4_66650</name>
</gene>
<name>A0A511MQ94_9NOCA</name>
<evidence type="ECO:0000313" key="3">
    <source>
        <dbReference type="Proteomes" id="UP000321424"/>
    </source>
</evidence>
<dbReference type="EMBL" id="BJXA01000064">
    <property type="protein sequence ID" value="GEM42146.1"/>
    <property type="molecule type" value="Genomic_DNA"/>
</dbReference>
<evidence type="ECO:0000256" key="1">
    <source>
        <dbReference type="SAM" id="Phobius"/>
    </source>
</evidence>
<keyword evidence="1" id="KW-0472">Membrane</keyword>
<organism evidence="2 3">
    <name type="scientific">Nocardia ninae NBRC 108245</name>
    <dbReference type="NCBI Taxonomy" id="1210091"/>
    <lineage>
        <taxon>Bacteria</taxon>
        <taxon>Bacillati</taxon>
        <taxon>Actinomycetota</taxon>
        <taxon>Actinomycetes</taxon>
        <taxon>Mycobacteriales</taxon>
        <taxon>Nocardiaceae</taxon>
        <taxon>Nocardia</taxon>
    </lineage>
</organism>
<dbReference type="AlphaFoldDB" id="A0A511MQ94"/>
<proteinExistence type="predicted"/>
<keyword evidence="1" id="KW-1133">Transmembrane helix</keyword>